<reference evidence="6" key="2">
    <citation type="submission" date="2020-09" db="EMBL/GenBank/DDBJ databases">
        <authorList>
            <person name="Sun Q."/>
            <person name="Ohkuma M."/>
        </authorList>
    </citation>
    <scope>NUCLEOTIDE SEQUENCE</scope>
    <source>
        <strain evidence="6">JCM 3051</strain>
    </source>
</reference>
<dbReference type="GO" id="GO:0000155">
    <property type="term" value="F:phosphorelay sensor kinase activity"/>
    <property type="evidence" value="ECO:0007669"/>
    <property type="project" value="InterPro"/>
</dbReference>
<reference evidence="6" key="1">
    <citation type="journal article" date="2014" name="Int. J. Syst. Evol. Microbiol.">
        <title>Complete genome sequence of Corynebacterium casei LMG S-19264T (=DSM 44701T), isolated from a smear-ripened cheese.</title>
        <authorList>
            <consortium name="US DOE Joint Genome Institute (JGI-PGF)"/>
            <person name="Walter F."/>
            <person name="Albersmeier A."/>
            <person name="Kalinowski J."/>
            <person name="Ruckert C."/>
        </authorList>
    </citation>
    <scope>NUCLEOTIDE SEQUENCE</scope>
    <source>
        <strain evidence="6">JCM 3051</strain>
    </source>
</reference>
<evidence type="ECO:0000256" key="1">
    <source>
        <dbReference type="ARBA" id="ARBA00022679"/>
    </source>
</evidence>
<evidence type="ECO:0000313" key="7">
    <source>
        <dbReference type="Proteomes" id="UP000655589"/>
    </source>
</evidence>
<accession>A0A8H9L437</accession>
<comment type="caution">
    <text evidence="6">The sequence shown here is derived from an EMBL/GenBank/DDBJ whole genome shotgun (WGS) entry which is preliminary data.</text>
</comment>
<name>A0A8H9L437_9MICO</name>
<gene>
    <name evidence="6" type="ORF">GCM10010102_11240</name>
</gene>
<dbReference type="Gene3D" id="3.30.565.10">
    <property type="entry name" value="Histidine kinase-like ATPase, C-terminal domain"/>
    <property type="match status" value="1"/>
</dbReference>
<dbReference type="EMBL" id="BMPT01000003">
    <property type="protein sequence ID" value="GGM17337.1"/>
    <property type="molecule type" value="Genomic_DNA"/>
</dbReference>
<keyword evidence="2" id="KW-0418">Kinase</keyword>
<feature type="transmembrane region" description="Helical" evidence="4">
    <location>
        <begin position="29"/>
        <end position="50"/>
    </location>
</feature>
<dbReference type="AlphaFoldDB" id="A0A8H9L437"/>
<dbReference type="Proteomes" id="UP000655589">
    <property type="component" value="Unassembled WGS sequence"/>
</dbReference>
<evidence type="ECO:0000256" key="3">
    <source>
        <dbReference type="ARBA" id="ARBA00023012"/>
    </source>
</evidence>
<feature type="transmembrane region" description="Helical" evidence="4">
    <location>
        <begin position="56"/>
        <end position="76"/>
    </location>
</feature>
<dbReference type="Gene3D" id="1.20.5.1930">
    <property type="match status" value="1"/>
</dbReference>
<keyword evidence="4" id="KW-0472">Membrane</keyword>
<keyword evidence="4" id="KW-1133">Transmembrane helix</keyword>
<keyword evidence="4" id="KW-0812">Transmembrane</keyword>
<feature type="transmembrane region" description="Helical" evidence="4">
    <location>
        <begin position="134"/>
        <end position="153"/>
    </location>
</feature>
<keyword evidence="7" id="KW-1185">Reference proteome</keyword>
<dbReference type="InterPro" id="IPR011712">
    <property type="entry name" value="Sig_transdc_His_kin_sub3_dim/P"/>
</dbReference>
<organism evidence="6 7">
    <name type="scientific">Promicromonospora citrea</name>
    <dbReference type="NCBI Taxonomy" id="43677"/>
    <lineage>
        <taxon>Bacteria</taxon>
        <taxon>Bacillati</taxon>
        <taxon>Actinomycetota</taxon>
        <taxon>Actinomycetes</taxon>
        <taxon>Micrococcales</taxon>
        <taxon>Promicromonosporaceae</taxon>
        <taxon>Promicromonospora</taxon>
    </lineage>
</organism>
<feature type="domain" description="Signal transduction histidine kinase subgroup 3 dimerisation and phosphoacceptor" evidence="5">
    <location>
        <begin position="198"/>
        <end position="271"/>
    </location>
</feature>
<dbReference type="Pfam" id="PF07730">
    <property type="entry name" value="HisKA_3"/>
    <property type="match status" value="1"/>
</dbReference>
<dbReference type="CDD" id="cd16917">
    <property type="entry name" value="HATPase_UhpB-NarQ-NarX-like"/>
    <property type="match status" value="1"/>
</dbReference>
<evidence type="ECO:0000256" key="2">
    <source>
        <dbReference type="ARBA" id="ARBA00022777"/>
    </source>
</evidence>
<dbReference type="SUPFAM" id="SSF55874">
    <property type="entry name" value="ATPase domain of HSP90 chaperone/DNA topoisomerase II/histidine kinase"/>
    <property type="match status" value="1"/>
</dbReference>
<keyword evidence="3" id="KW-0902">Two-component regulatory system</keyword>
<dbReference type="GO" id="GO:0046983">
    <property type="term" value="F:protein dimerization activity"/>
    <property type="evidence" value="ECO:0007669"/>
    <property type="project" value="InterPro"/>
</dbReference>
<proteinExistence type="predicted"/>
<keyword evidence="1" id="KW-0808">Transferase</keyword>
<dbReference type="GO" id="GO:0016020">
    <property type="term" value="C:membrane"/>
    <property type="evidence" value="ECO:0007669"/>
    <property type="project" value="InterPro"/>
</dbReference>
<evidence type="ECO:0000256" key="4">
    <source>
        <dbReference type="SAM" id="Phobius"/>
    </source>
</evidence>
<feature type="transmembrane region" description="Helical" evidence="4">
    <location>
        <begin position="159"/>
        <end position="177"/>
    </location>
</feature>
<protein>
    <recommendedName>
        <fullName evidence="5">Signal transduction histidine kinase subgroup 3 dimerisation and phosphoacceptor domain-containing protein</fullName>
    </recommendedName>
</protein>
<evidence type="ECO:0000259" key="5">
    <source>
        <dbReference type="Pfam" id="PF07730"/>
    </source>
</evidence>
<evidence type="ECO:0000313" key="6">
    <source>
        <dbReference type="EMBL" id="GGM17337.1"/>
    </source>
</evidence>
<dbReference type="PANTHER" id="PTHR24421">
    <property type="entry name" value="NITRATE/NITRITE SENSOR PROTEIN NARX-RELATED"/>
    <property type="match status" value="1"/>
</dbReference>
<dbReference type="InterPro" id="IPR036890">
    <property type="entry name" value="HATPase_C_sf"/>
</dbReference>
<sequence>MDAVTRGTTAALPRTTAEADGLRRSRTRVGLVVAAVLGVSLLRDAVVAVLAAPGPLVVVGGTGLAGLVLLVGWTALRFRDRLERPAPGVAAAVLGGQVACVALVCLAAREQGLVTAIFVCLSATYLVRRPAAAWIVAAGVLAMVGLPRVVPGWQPDDGSTAAAVLGGVAVVAMLQGMERNRQLRRAQEEVAALAAARERERITRDMHDVLGHSLTVISVKAELAGRLLESADRATSGPAAARRAADELADVQSLARSALADVRATIADERRASLAGELATARSALDAAGIDADLPGAVDVVPAGRRELFAWVLREGSTNVLRHAAARHVRITVSADALVVEDDGRGAGGPGTTGHGLTGLADRAREAGAVLEAGPRPGGGFRLAVTVADPASDPVPDPARPEPDA</sequence>
<dbReference type="InterPro" id="IPR050482">
    <property type="entry name" value="Sensor_HK_TwoCompSys"/>
</dbReference>
<dbReference type="PANTHER" id="PTHR24421:SF63">
    <property type="entry name" value="SENSOR HISTIDINE KINASE DESK"/>
    <property type="match status" value="1"/>
</dbReference>